<evidence type="ECO:0000256" key="1">
    <source>
        <dbReference type="SAM" id="MobiDB-lite"/>
    </source>
</evidence>
<comment type="caution">
    <text evidence="2">The sequence shown here is derived from an EMBL/GenBank/DDBJ whole genome shotgun (WGS) entry which is preliminary data.</text>
</comment>
<reference evidence="2 3" key="1">
    <citation type="journal article" date="2018" name="Sci. Rep.">
        <title>Genomic signatures of local adaptation to the degree of environmental predictability in rotifers.</title>
        <authorList>
            <person name="Franch-Gras L."/>
            <person name="Hahn C."/>
            <person name="Garcia-Roger E.M."/>
            <person name="Carmona M.J."/>
            <person name="Serra M."/>
            <person name="Gomez A."/>
        </authorList>
    </citation>
    <scope>NUCLEOTIDE SEQUENCE [LARGE SCALE GENOMIC DNA]</scope>
    <source>
        <strain evidence="2">HYR1</strain>
    </source>
</reference>
<protein>
    <submittedName>
        <fullName evidence="2">Uncharacterized protein</fullName>
    </submittedName>
</protein>
<feature type="region of interest" description="Disordered" evidence="1">
    <location>
        <begin position="1"/>
        <end position="29"/>
    </location>
</feature>
<accession>A0A3M7Q114</accession>
<proteinExistence type="predicted"/>
<organism evidence="2 3">
    <name type="scientific">Brachionus plicatilis</name>
    <name type="common">Marine rotifer</name>
    <name type="synonym">Brachionus muelleri</name>
    <dbReference type="NCBI Taxonomy" id="10195"/>
    <lineage>
        <taxon>Eukaryota</taxon>
        <taxon>Metazoa</taxon>
        <taxon>Spiralia</taxon>
        <taxon>Gnathifera</taxon>
        <taxon>Rotifera</taxon>
        <taxon>Eurotatoria</taxon>
        <taxon>Monogononta</taxon>
        <taxon>Pseudotrocha</taxon>
        <taxon>Ploima</taxon>
        <taxon>Brachionidae</taxon>
        <taxon>Brachionus</taxon>
    </lineage>
</organism>
<gene>
    <name evidence="2" type="ORF">BpHYR1_005664</name>
</gene>
<dbReference type="EMBL" id="REGN01007997">
    <property type="protein sequence ID" value="RNA04705.1"/>
    <property type="molecule type" value="Genomic_DNA"/>
</dbReference>
<evidence type="ECO:0000313" key="2">
    <source>
        <dbReference type="EMBL" id="RNA04705.1"/>
    </source>
</evidence>
<name>A0A3M7Q114_BRAPC</name>
<sequence>MTKSLTAGTQPKRKKITPDSALGEDPGQFGMTKRVEFDVDLTIQVPGNMSELVKGFQYL</sequence>
<keyword evidence="3" id="KW-1185">Reference proteome</keyword>
<dbReference type="AlphaFoldDB" id="A0A3M7Q114"/>
<dbReference type="Proteomes" id="UP000276133">
    <property type="component" value="Unassembled WGS sequence"/>
</dbReference>
<evidence type="ECO:0000313" key="3">
    <source>
        <dbReference type="Proteomes" id="UP000276133"/>
    </source>
</evidence>